<keyword evidence="2" id="KW-1185">Reference proteome</keyword>
<dbReference type="RefSeq" id="WP_325775305.1">
    <property type="nucleotide sequence ID" value="NZ_VTDN01000005.1"/>
</dbReference>
<evidence type="ECO:0000313" key="2">
    <source>
        <dbReference type="Proteomes" id="UP001339883"/>
    </source>
</evidence>
<name>A0ABU6DTT0_9GAMM</name>
<evidence type="ECO:0008006" key="3">
    <source>
        <dbReference type="Google" id="ProtNLM"/>
    </source>
</evidence>
<organism evidence="1 2">
    <name type="scientific">Acinetobacter pollinis</name>
    <dbReference type="NCBI Taxonomy" id="2605270"/>
    <lineage>
        <taxon>Bacteria</taxon>
        <taxon>Pseudomonadati</taxon>
        <taxon>Pseudomonadota</taxon>
        <taxon>Gammaproteobacteria</taxon>
        <taxon>Moraxellales</taxon>
        <taxon>Moraxellaceae</taxon>
        <taxon>Acinetobacter</taxon>
    </lineage>
</organism>
<reference evidence="1 2" key="1">
    <citation type="submission" date="2019-08" db="EMBL/GenBank/DDBJ databases">
        <title>Five species of Acinetobacter isolated from floral nectar and animal pollinators.</title>
        <authorList>
            <person name="Hendry T.A."/>
        </authorList>
    </citation>
    <scope>NUCLEOTIDE SEQUENCE [LARGE SCALE GENOMIC DNA]</scope>
    <source>
        <strain evidence="1 2">MD18.27</strain>
    </source>
</reference>
<gene>
    <name evidence="1" type="ORF">I2F25_07340</name>
</gene>
<accession>A0ABU6DTT0</accession>
<evidence type="ECO:0000313" key="1">
    <source>
        <dbReference type="EMBL" id="MEB5476856.1"/>
    </source>
</evidence>
<protein>
    <recommendedName>
        <fullName evidence="3">DUF2867 domain-containing protein</fullName>
    </recommendedName>
</protein>
<comment type="caution">
    <text evidence="1">The sequence shown here is derived from an EMBL/GenBank/DDBJ whole genome shotgun (WGS) entry which is preliminary data.</text>
</comment>
<dbReference type="EMBL" id="VTDN01000005">
    <property type="protein sequence ID" value="MEB5476856.1"/>
    <property type="molecule type" value="Genomic_DNA"/>
</dbReference>
<dbReference type="Proteomes" id="UP001339883">
    <property type="component" value="Unassembled WGS sequence"/>
</dbReference>
<proteinExistence type="predicted"/>
<sequence length="189" mass="22759">MMSLANKYLSNYQFHEKHQIIIEASIQEVQDTIDSYDSIDDSFFRIMILLREIPMRFLNRLGIYKNVPVAHFNMHNFIKLEHNSNEQIYGLIGKFWKLNYGQFIIKENSDFLDFKKPHYAKLLLIFNVKKVNEKEVLLTTETRIHCLDTYALKRFRIYWYLIRPISGLIRMKILRSIKNQISINNHNKK</sequence>